<evidence type="ECO:0000256" key="1">
    <source>
        <dbReference type="ARBA" id="ARBA00023157"/>
    </source>
</evidence>
<dbReference type="InterPro" id="IPR009003">
    <property type="entry name" value="Peptidase_S1_PA"/>
</dbReference>
<dbReference type="PROSITE" id="PS00134">
    <property type="entry name" value="TRYPSIN_HIS"/>
    <property type="match status" value="1"/>
</dbReference>
<evidence type="ECO:0000313" key="5">
    <source>
        <dbReference type="Proteomes" id="UP001652661"/>
    </source>
</evidence>
<evidence type="ECO:0000313" key="6">
    <source>
        <dbReference type="RefSeq" id="XP_070139958.1"/>
    </source>
</evidence>
<keyword evidence="5" id="KW-1185">Reference proteome</keyword>
<dbReference type="SUPFAM" id="SSF50494">
    <property type="entry name" value="Trypsin-like serine proteases"/>
    <property type="match status" value="1"/>
</dbReference>
<dbReference type="Proteomes" id="UP001652661">
    <property type="component" value="Chromosome 2R"/>
</dbReference>
<evidence type="ECO:0000259" key="4">
    <source>
        <dbReference type="PROSITE" id="PS50240"/>
    </source>
</evidence>
<dbReference type="PROSITE" id="PS00135">
    <property type="entry name" value="TRYPSIN_SER"/>
    <property type="match status" value="1"/>
</dbReference>
<keyword evidence="3" id="KW-0378">Hydrolase</keyword>
<reference evidence="5" key="1">
    <citation type="submission" date="2025-05" db="UniProtKB">
        <authorList>
            <consortium name="RefSeq"/>
        </authorList>
    </citation>
    <scope>NUCLEOTIDE SEQUENCE [LARGE SCALE GENOMIC DNA]</scope>
    <source>
        <strain evidence="5">14028-0561.14</strain>
    </source>
</reference>
<protein>
    <submittedName>
        <fullName evidence="6">Serine protease grass-like</fullName>
    </submittedName>
</protein>
<proteinExistence type="inferred from homology"/>
<dbReference type="InterPro" id="IPR018114">
    <property type="entry name" value="TRYPSIN_HIS"/>
</dbReference>
<accession>A0ABM4GB61</accession>
<dbReference type="PROSITE" id="PS50240">
    <property type="entry name" value="TRYPSIN_DOM"/>
    <property type="match status" value="1"/>
</dbReference>
<reference evidence="6" key="2">
    <citation type="submission" date="2025-08" db="UniProtKB">
        <authorList>
            <consortium name="RefSeq"/>
        </authorList>
    </citation>
    <scope>IDENTIFICATION</scope>
    <source>
        <strain evidence="6">14028-0561.14</strain>
        <tissue evidence="6">Whole fly</tissue>
    </source>
</reference>
<feature type="domain" description="Peptidase S1" evidence="4">
    <location>
        <begin position="35"/>
        <end position="262"/>
    </location>
</feature>
<evidence type="ECO:0000256" key="3">
    <source>
        <dbReference type="RuleBase" id="RU363034"/>
    </source>
</evidence>
<dbReference type="SMART" id="SM00020">
    <property type="entry name" value="Tryp_SPc"/>
    <property type="match status" value="1"/>
</dbReference>
<dbReference type="RefSeq" id="XP_070139958.1">
    <property type="nucleotide sequence ID" value="XM_070283857.1"/>
</dbReference>
<dbReference type="InterPro" id="IPR033116">
    <property type="entry name" value="TRYPSIN_SER"/>
</dbReference>
<dbReference type="Pfam" id="PF00089">
    <property type="entry name" value="Trypsin"/>
    <property type="match status" value="1"/>
</dbReference>
<dbReference type="InterPro" id="IPR001254">
    <property type="entry name" value="Trypsin_dom"/>
</dbReference>
<dbReference type="Gene3D" id="2.40.10.10">
    <property type="entry name" value="Trypsin-like serine proteases"/>
    <property type="match status" value="2"/>
</dbReference>
<organism evidence="5 6">
    <name type="scientific">Drosophila kikkawai</name>
    <name type="common">Fruit fly</name>
    <dbReference type="NCBI Taxonomy" id="30033"/>
    <lineage>
        <taxon>Eukaryota</taxon>
        <taxon>Metazoa</taxon>
        <taxon>Ecdysozoa</taxon>
        <taxon>Arthropoda</taxon>
        <taxon>Hexapoda</taxon>
        <taxon>Insecta</taxon>
        <taxon>Pterygota</taxon>
        <taxon>Neoptera</taxon>
        <taxon>Endopterygota</taxon>
        <taxon>Diptera</taxon>
        <taxon>Brachycera</taxon>
        <taxon>Muscomorpha</taxon>
        <taxon>Ephydroidea</taxon>
        <taxon>Drosophilidae</taxon>
        <taxon>Drosophila</taxon>
        <taxon>Sophophora</taxon>
    </lineage>
</organism>
<dbReference type="InterPro" id="IPR043504">
    <property type="entry name" value="Peptidase_S1_PA_chymotrypsin"/>
</dbReference>
<name>A0ABM4GB61_DROKI</name>
<dbReference type="CDD" id="cd00190">
    <property type="entry name" value="Tryp_SPc"/>
    <property type="match status" value="1"/>
</dbReference>
<evidence type="ECO:0000256" key="2">
    <source>
        <dbReference type="ARBA" id="ARBA00024195"/>
    </source>
</evidence>
<dbReference type="PRINTS" id="PR00722">
    <property type="entry name" value="CHYMOTRYPSIN"/>
</dbReference>
<keyword evidence="3" id="KW-0720">Serine protease</keyword>
<dbReference type="InterPro" id="IPR051487">
    <property type="entry name" value="Ser/Thr_Proteases_Immune/Dev"/>
</dbReference>
<dbReference type="InterPro" id="IPR001314">
    <property type="entry name" value="Peptidase_S1A"/>
</dbReference>
<sequence>MQTLIWPSLIIGFLIQRSSERFLDDNCQNSMGMRIMNGNNAEREAAAWMAAIRNEVEFICGGTVIHKRFVLTAAHCIKDQGNLFVKLGAYNLSLPLVEYSVSSAVIHRKYSQETLLNDIGLLQLPLDIVFTGQIYPICIDLNPSAKREVENANTFDAYGWGKTSTANISKMLQRITLDHYDRSRCNNIVFTPLTSNQICAGSSNTDTCNGDSGGPLVKEVIYNGTRRLMQLGMVSYGLRSCEGLGIYTDVTSYGDWIEEQIEALFSENSGQASPAAIAKQGP</sequence>
<comment type="similarity">
    <text evidence="2">Belongs to the peptidase S1 family. CLIP subfamily.</text>
</comment>
<dbReference type="PANTHER" id="PTHR24256">
    <property type="entry name" value="TRYPTASE-RELATED"/>
    <property type="match status" value="1"/>
</dbReference>
<keyword evidence="1" id="KW-1015">Disulfide bond</keyword>
<keyword evidence="3" id="KW-0645">Protease</keyword>
<gene>
    <name evidence="6" type="primary">LOC138927988</name>
</gene>
<dbReference type="GeneID" id="138927988"/>